<evidence type="ECO:0000256" key="7">
    <source>
        <dbReference type="ARBA" id="ARBA00023136"/>
    </source>
</evidence>
<dbReference type="PANTHER" id="PTHR11048:SF28">
    <property type="entry name" value="4-HYDROXYBENZOATE POLYPRENYLTRANSFERASE, MITOCHONDRIAL"/>
    <property type="match status" value="1"/>
</dbReference>
<dbReference type="EMBL" id="BQMJ01000004">
    <property type="protein sequence ID" value="GJQ08870.1"/>
    <property type="molecule type" value="Genomic_DNA"/>
</dbReference>
<feature type="transmembrane region" description="Helical" evidence="8">
    <location>
        <begin position="282"/>
        <end position="299"/>
    </location>
</feature>
<dbReference type="Pfam" id="PF01040">
    <property type="entry name" value="UbiA"/>
    <property type="match status" value="1"/>
</dbReference>
<evidence type="ECO:0000256" key="2">
    <source>
        <dbReference type="ARBA" id="ARBA00004141"/>
    </source>
</evidence>
<comment type="pathway">
    <text evidence="8">Cofactor biosynthesis; ubiquinone biosynthesis.</text>
</comment>
<dbReference type="InterPro" id="IPR044878">
    <property type="entry name" value="UbiA_sf"/>
</dbReference>
<dbReference type="GO" id="GO:0005743">
    <property type="term" value="C:mitochondrial inner membrane"/>
    <property type="evidence" value="ECO:0007669"/>
    <property type="project" value="UniProtKB-SubCell"/>
</dbReference>
<dbReference type="GO" id="GO:0008299">
    <property type="term" value="P:isoprenoid biosynthetic process"/>
    <property type="evidence" value="ECO:0007669"/>
    <property type="project" value="UniProtKB-UniRule"/>
</dbReference>
<comment type="similarity">
    <text evidence="3 8">Belongs to the UbiA prenyltransferase family.</text>
</comment>
<keyword evidence="8" id="KW-0496">Mitochondrion</keyword>
<dbReference type="Gene3D" id="1.10.357.140">
    <property type="entry name" value="UbiA prenyltransferase"/>
    <property type="match status" value="1"/>
</dbReference>
<dbReference type="HAMAP" id="MF_01635">
    <property type="entry name" value="UbiA"/>
    <property type="match status" value="1"/>
</dbReference>
<evidence type="ECO:0000256" key="5">
    <source>
        <dbReference type="ARBA" id="ARBA00022692"/>
    </source>
</evidence>
<comment type="subcellular location">
    <subcellularLocation>
        <location evidence="2">Membrane</location>
        <topology evidence="2">Multi-pass membrane protein</topology>
    </subcellularLocation>
    <subcellularLocation>
        <location evidence="8">Mitochondrion inner membrane</location>
        <topology evidence="8">Multi-pass membrane protein</topology>
        <orientation evidence="8">Matrix side</orientation>
    </subcellularLocation>
</comment>
<dbReference type="Gene3D" id="1.20.120.1780">
    <property type="entry name" value="UbiA prenyltransferase"/>
    <property type="match status" value="1"/>
</dbReference>
<dbReference type="PROSITE" id="PS00943">
    <property type="entry name" value="UBIA"/>
    <property type="match status" value="1"/>
</dbReference>
<dbReference type="InterPro" id="IPR006370">
    <property type="entry name" value="HB_polyprenyltransferase-like"/>
</dbReference>
<gene>
    <name evidence="9" type="ORF">GpartN1_g661.t1</name>
</gene>
<name>A0A9C7PQW9_9RHOD</name>
<protein>
    <recommendedName>
        <fullName evidence="8">4-hydroxybenzoate polyprenyltransferase, mitochondrial</fullName>
        <shortName evidence="8">4-HB polyprenyltransferase</shortName>
        <ecNumber evidence="8">2.5.1.39</ecNumber>
    </recommendedName>
    <alternativeName>
        <fullName evidence="8">Para-hydroxybenzoate--polyprenyltransferase</fullName>
        <shortName evidence="8">PHB:PPT</shortName>
        <shortName evidence="8">PHB:polyprenyltransferase</shortName>
    </alternativeName>
</protein>
<keyword evidence="8" id="KW-0831">Ubiquinone biosynthesis</keyword>
<dbReference type="InterPro" id="IPR030470">
    <property type="entry name" value="UbiA_prenylTrfase_CS"/>
</dbReference>
<dbReference type="GO" id="GO:0008412">
    <property type="term" value="F:4-hydroxybenzoate polyprenyltransferase activity"/>
    <property type="evidence" value="ECO:0007669"/>
    <property type="project" value="UniProtKB-EC"/>
</dbReference>
<evidence type="ECO:0000313" key="10">
    <source>
        <dbReference type="Proteomes" id="UP001061958"/>
    </source>
</evidence>
<dbReference type="FunFam" id="1.20.120.1780:FF:000001">
    <property type="entry name" value="4-hydroxybenzoate octaprenyltransferase"/>
    <property type="match status" value="1"/>
</dbReference>
<comment type="caution">
    <text evidence="9">The sequence shown here is derived from an EMBL/GenBank/DDBJ whole genome shotgun (WGS) entry which is preliminary data.</text>
</comment>
<evidence type="ECO:0000313" key="9">
    <source>
        <dbReference type="EMBL" id="GJQ08870.1"/>
    </source>
</evidence>
<feature type="transmembrane region" description="Helical" evidence="8">
    <location>
        <begin position="235"/>
        <end position="255"/>
    </location>
</feature>
<evidence type="ECO:0000256" key="8">
    <source>
        <dbReference type="HAMAP-Rule" id="MF_03189"/>
    </source>
</evidence>
<dbReference type="GO" id="GO:0006744">
    <property type="term" value="P:ubiquinone biosynthetic process"/>
    <property type="evidence" value="ECO:0007669"/>
    <property type="project" value="UniProtKB-UniRule"/>
</dbReference>
<accession>A0A9C7PQW9</accession>
<dbReference type="OrthoDB" id="18170at2759"/>
<evidence type="ECO:0000256" key="1">
    <source>
        <dbReference type="ARBA" id="ARBA00001946"/>
    </source>
</evidence>
<organism evidence="9 10">
    <name type="scientific">Galdieria partita</name>
    <dbReference type="NCBI Taxonomy" id="83374"/>
    <lineage>
        <taxon>Eukaryota</taxon>
        <taxon>Rhodophyta</taxon>
        <taxon>Bangiophyceae</taxon>
        <taxon>Galdieriales</taxon>
        <taxon>Galdieriaceae</taxon>
        <taxon>Galdieria</taxon>
    </lineage>
</organism>
<dbReference type="CDD" id="cd13959">
    <property type="entry name" value="PT_UbiA_COQ2"/>
    <property type="match status" value="1"/>
</dbReference>
<comment type="cofactor">
    <cofactor evidence="1 8">
        <name>Mg(2+)</name>
        <dbReference type="ChEBI" id="CHEBI:18420"/>
    </cofactor>
</comment>
<keyword evidence="10" id="KW-1185">Reference proteome</keyword>
<dbReference type="PANTHER" id="PTHR11048">
    <property type="entry name" value="PRENYLTRANSFERASES"/>
    <property type="match status" value="1"/>
</dbReference>
<sequence length="363" mass="41009">MQVLRRTIWTTLKQSGRLDALSQLQNEIPMRVSKNLTSFPDILFLPALSRRFTNHSSCKKQWTSLVKDFSLPNLRENPYVKLARLDKPIGTWLLYLPGAWSISLASEAGHVSDFWLLSLFGIGAILLRGAGCTINDLWDSRLDRLVERSKSRPLASGEVTKKQALFFVSAQLLGGLPILLSLNMYSQLLGASSLCLVTLYPLAKRVTFWPQLVLGLTFNWGALLGWVAVKGSLDLPALFLYGAGVAWTLIYDTIYAHQDKLDDKRIGIRSTALYFGDRTDRWLFFFSGIHSSLLLLAGYSAEQTAPYYTSVIIGSFHLWRQIFRTNYDDPEECAKTFRSNRNYGLIILLGICAGNFVRTKRHE</sequence>
<dbReference type="InterPro" id="IPR039653">
    <property type="entry name" value="Prenyltransferase"/>
</dbReference>
<feature type="transmembrane region" description="Helical" evidence="8">
    <location>
        <begin position="212"/>
        <end position="229"/>
    </location>
</feature>
<evidence type="ECO:0000256" key="4">
    <source>
        <dbReference type="ARBA" id="ARBA00022679"/>
    </source>
</evidence>
<keyword evidence="4 8" id="KW-0808">Transferase</keyword>
<dbReference type="AlphaFoldDB" id="A0A9C7PQW9"/>
<feature type="transmembrane region" description="Helical" evidence="8">
    <location>
        <begin position="159"/>
        <end position="179"/>
    </location>
</feature>
<keyword evidence="7 8" id="KW-0472">Membrane</keyword>
<keyword evidence="8" id="KW-0999">Mitochondrion inner membrane</keyword>
<dbReference type="EC" id="2.5.1.39" evidence="8"/>
<evidence type="ECO:0000256" key="6">
    <source>
        <dbReference type="ARBA" id="ARBA00022989"/>
    </source>
</evidence>
<keyword evidence="6 8" id="KW-1133">Transmembrane helix</keyword>
<dbReference type="Proteomes" id="UP001061958">
    <property type="component" value="Unassembled WGS sequence"/>
</dbReference>
<comment type="function">
    <text evidence="8">Catalyzes the prenylation of para-hydroxybenzoate (PHB) with an all-trans polyprenyl group. Mediates the second step in the final reaction sequence of coenzyme Q (CoQ) biosynthesis, which is the condensation of the polyisoprenoid side chain with PHB, generating the first membrane-bound Q intermediate.</text>
</comment>
<proteinExistence type="inferred from homology"/>
<reference evidence="9" key="1">
    <citation type="journal article" date="2022" name="Proc. Natl. Acad. Sci. U.S.A.">
        <title>Life cycle and functional genomics of the unicellular red alga Galdieria for elucidating algal and plant evolution and industrial use.</title>
        <authorList>
            <person name="Hirooka S."/>
            <person name="Itabashi T."/>
            <person name="Ichinose T.M."/>
            <person name="Onuma R."/>
            <person name="Fujiwara T."/>
            <person name="Yamashita S."/>
            <person name="Jong L.W."/>
            <person name="Tomita R."/>
            <person name="Iwane A.H."/>
            <person name="Miyagishima S.Y."/>
        </authorList>
    </citation>
    <scope>NUCLEOTIDE SEQUENCE</scope>
    <source>
        <strain evidence="9">NBRC 102759</strain>
    </source>
</reference>
<keyword evidence="5 8" id="KW-0812">Transmembrane</keyword>
<reference evidence="9" key="2">
    <citation type="submission" date="2022-01" db="EMBL/GenBank/DDBJ databases">
        <authorList>
            <person name="Hirooka S."/>
            <person name="Miyagishima S.Y."/>
        </authorList>
    </citation>
    <scope>NUCLEOTIDE SEQUENCE</scope>
    <source>
        <strain evidence="9">NBRC 102759</strain>
    </source>
</reference>
<keyword evidence="8" id="KW-0414">Isoprene biosynthesis</keyword>
<comment type="catalytic activity">
    <reaction evidence="8">
        <text>an all-trans-polyprenyl diphosphate + 4-hydroxybenzoate = a 4-hydroxy-3-(all-trans-polyprenyl)benzoate + diphosphate</text>
        <dbReference type="Rhea" id="RHEA:44504"/>
        <dbReference type="Rhea" id="RHEA-COMP:9514"/>
        <dbReference type="Rhea" id="RHEA-COMP:9564"/>
        <dbReference type="ChEBI" id="CHEBI:17879"/>
        <dbReference type="ChEBI" id="CHEBI:33019"/>
        <dbReference type="ChEBI" id="CHEBI:58914"/>
        <dbReference type="ChEBI" id="CHEBI:78396"/>
        <dbReference type="EC" id="2.5.1.39"/>
    </reaction>
</comment>
<dbReference type="InterPro" id="IPR000537">
    <property type="entry name" value="UbiA_prenyltransferase"/>
</dbReference>
<dbReference type="NCBIfam" id="TIGR01474">
    <property type="entry name" value="ubiA_proteo"/>
    <property type="match status" value="1"/>
</dbReference>
<dbReference type="FunFam" id="1.10.357.140:FF:000003">
    <property type="entry name" value="4-hydroxybenzoate polyprenyltransferase, mitochondrial"/>
    <property type="match status" value="1"/>
</dbReference>
<evidence type="ECO:0000256" key="3">
    <source>
        <dbReference type="ARBA" id="ARBA00005985"/>
    </source>
</evidence>